<keyword evidence="7" id="KW-1185">Reference proteome</keyword>
<feature type="transmembrane region" description="Helical" evidence="5">
    <location>
        <begin position="198"/>
        <end position="220"/>
    </location>
</feature>
<feature type="transmembrane region" description="Helical" evidence="5">
    <location>
        <begin position="260"/>
        <end position="280"/>
    </location>
</feature>
<comment type="subcellular location">
    <subcellularLocation>
        <location evidence="1">Membrane</location>
        <topology evidence="1">Multi-pass membrane protein</topology>
    </subcellularLocation>
</comment>
<feature type="transmembrane region" description="Helical" evidence="5">
    <location>
        <begin position="6"/>
        <end position="29"/>
    </location>
</feature>
<dbReference type="PANTHER" id="PTHR10361">
    <property type="entry name" value="SODIUM-BILE ACID COTRANSPORTER"/>
    <property type="match status" value="1"/>
</dbReference>
<feature type="transmembrane region" description="Helical" evidence="5">
    <location>
        <begin position="69"/>
        <end position="92"/>
    </location>
</feature>
<accession>A0A8J7FFD6</accession>
<dbReference type="Gene3D" id="1.20.1530.20">
    <property type="match status" value="1"/>
</dbReference>
<name>A0A8J7FFD6_9GAMM</name>
<proteinExistence type="predicted"/>
<keyword evidence="4 5" id="KW-0472">Membrane</keyword>
<dbReference type="EMBL" id="JADEYS010000016">
    <property type="protein sequence ID" value="MBE9398601.1"/>
    <property type="molecule type" value="Genomic_DNA"/>
</dbReference>
<keyword evidence="2 5" id="KW-0812">Transmembrane</keyword>
<dbReference type="AlphaFoldDB" id="A0A8J7FFD6"/>
<dbReference type="Pfam" id="PF01758">
    <property type="entry name" value="SBF"/>
    <property type="match status" value="1"/>
</dbReference>
<comment type="caution">
    <text evidence="6">The sequence shown here is derived from an EMBL/GenBank/DDBJ whole genome shotgun (WGS) entry which is preliminary data.</text>
</comment>
<evidence type="ECO:0000256" key="2">
    <source>
        <dbReference type="ARBA" id="ARBA00022692"/>
    </source>
</evidence>
<evidence type="ECO:0000313" key="6">
    <source>
        <dbReference type="EMBL" id="MBE9398601.1"/>
    </source>
</evidence>
<dbReference type="InterPro" id="IPR004710">
    <property type="entry name" value="Bilac:Na_transpt"/>
</dbReference>
<evidence type="ECO:0000313" key="7">
    <source>
        <dbReference type="Proteomes" id="UP000640333"/>
    </source>
</evidence>
<organism evidence="6 7">
    <name type="scientific">Pontibacterium sinense</name>
    <dbReference type="NCBI Taxonomy" id="2781979"/>
    <lineage>
        <taxon>Bacteria</taxon>
        <taxon>Pseudomonadati</taxon>
        <taxon>Pseudomonadota</taxon>
        <taxon>Gammaproteobacteria</taxon>
        <taxon>Oceanospirillales</taxon>
        <taxon>Oceanospirillaceae</taxon>
        <taxon>Pontibacterium</taxon>
    </lineage>
</organism>
<feature type="transmembrane region" description="Helical" evidence="5">
    <location>
        <begin position="137"/>
        <end position="158"/>
    </location>
</feature>
<dbReference type="PANTHER" id="PTHR10361:SF24">
    <property type="entry name" value="P3 PROTEIN"/>
    <property type="match status" value="1"/>
</dbReference>
<dbReference type="InterPro" id="IPR002657">
    <property type="entry name" value="BilAc:Na_symport/Acr3"/>
</dbReference>
<feature type="transmembrane region" description="Helical" evidence="5">
    <location>
        <begin position="170"/>
        <end position="192"/>
    </location>
</feature>
<evidence type="ECO:0000256" key="4">
    <source>
        <dbReference type="ARBA" id="ARBA00023136"/>
    </source>
</evidence>
<evidence type="ECO:0000256" key="1">
    <source>
        <dbReference type="ARBA" id="ARBA00004141"/>
    </source>
</evidence>
<evidence type="ECO:0000256" key="3">
    <source>
        <dbReference type="ARBA" id="ARBA00022989"/>
    </source>
</evidence>
<protein>
    <submittedName>
        <fullName evidence="6">Bile acid:sodium symporter family protein</fullName>
    </submittedName>
</protein>
<sequence>MESSLMTQVVLPAALFTIMLGVGLSLSIADFRQVFKRPGMTVLGITMQLLLLPVLGFIVVSLLELPPALAVGLMILTFAPGGATSNMITYLARGDTALSVSMTAIVSMIAPFTLPFLTLLSLQYWMGETEFSGFPVLTTMIKLVVMTIIPVVIGVFLHHRFPAFCLRLQTGVKTLSMIFLLMVVVGIVKANWNQLPELIGVLGPAVFLLISLAFGLGYGIAKQLGVQSQQALTLGIEVGVQNAGTALLVTGAVLQNAEMSASALAYGVLMNVPAFVLIFYRNLRARTVTA</sequence>
<feature type="transmembrane region" description="Helical" evidence="5">
    <location>
        <begin position="104"/>
        <end position="125"/>
    </location>
</feature>
<gene>
    <name evidence="6" type="ORF">IOQ59_15190</name>
</gene>
<feature type="transmembrane region" description="Helical" evidence="5">
    <location>
        <begin position="232"/>
        <end position="254"/>
    </location>
</feature>
<dbReference type="Proteomes" id="UP000640333">
    <property type="component" value="Unassembled WGS sequence"/>
</dbReference>
<evidence type="ECO:0000256" key="5">
    <source>
        <dbReference type="SAM" id="Phobius"/>
    </source>
</evidence>
<dbReference type="RefSeq" id="WP_193954241.1">
    <property type="nucleotide sequence ID" value="NZ_JADEYS010000016.1"/>
</dbReference>
<dbReference type="InterPro" id="IPR038770">
    <property type="entry name" value="Na+/solute_symporter_sf"/>
</dbReference>
<reference evidence="6" key="1">
    <citation type="submission" date="2020-10" db="EMBL/GenBank/DDBJ databases">
        <title>Bacterium isolated from coastal waters sediment.</title>
        <authorList>
            <person name="Chen R.-J."/>
            <person name="Lu D.-C."/>
            <person name="Zhu K.-L."/>
            <person name="Du Z.-J."/>
        </authorList>
    </citation>
    <scope>NUCLEOTIDE SEQUENCE</scope>
    <source>
        <strain evidence="6">N1Y112</strain>
    </source>
</reference>
<dbReference type="GO" id="GO:0016020">
    <property type="term" value="C:membrane"/>
    <property type="evidence" value="ECO:0007669"/>
    <property type="project" value="UniProtKB-SubCell"/>
</dbReference>
<feature type="transmembrane region" description="Helical" evidence="5">
    <location>
        <begin position="41"/>
        <end position="63"/>
    </location>
</feature>
<keyword evidence="3 5" id="KW-1133">Transmembrane helix</keyword>